<keyword evidence="1" id="KW-0472">Membrane</keyword>
<feature type="transmembrane region" description="Helical" evidence="1">
    <location>
        <begin position="27"/>
        <end position="45"/>
    </location>
</feature>
<keyword evidence="1" id="KW-0812">Transmembrane</keyword>
<protein>
    <submittedName>
        <fullName evidence="2">Citrate transporter</fullName>
    </submittedName>
</protein>
<feature type="transmembrane region" description="Helical" evidence="1">
    <location>
        <begin position="220"/>
        <end position="240"/>
    </location>
</feature>
<evidence type="ECO:0000313" key="3">
    <source>
        <dbReference type="Proteomes" id="UP000237798"/>
    </source>
</evidence>
<proteinExistence type="predicted"/>
<keyword evidence="1" id="KW-1133">Transmembrane helix</keyword>
<comment type="caution">
    <text evidence="2">The sequence shown here is derived from an EMBL/GenBank/DDBJ whole genome shotgun (WGS) entry which is preliminary data.</text>
</comment>
<sequence length="423" mass="45763">MNMIIGILLLITYFGFIYYAVKGGNIMVGYFIMAILWTIIGLIPFNTAIVDVFSKPVEGYGATAVVIIFGSWFGRVLVDTGIAENISKKTLKIAGNKPVIAAILVCIATTFIFTSAFGVGSVIAIGVIILPILFSLGIPRNIAVSAFTIAIGAGMYVNIVLFKQMQLFFPSVKYDANYLKFGIAAAAVQVIVLIVMLLFNSRKIVKGEKEVLEKTEEKELKSVPAISYIVPIIPILMTILFKWQPIPSLLLATLLGLLLTGKLKTWKGSLEIINATIKQAVSDIAGLLMMLFALTMFSAAAAKDAQNFTSILSSVVPHSTVIIAIAIAILCPIALFRGPLNVWGAGSATAAILAAMNIFPAKFLFPLLYIPAIMAISTCPTQSWNLWSINYSKIEIKKFLKTGFAWCWIAAAINEVLAVIMFG</sequence>
<feature type="transmembrane region" description="Helical" evidence="1">
    <location>
        <begin position="5"/>
        <end position="21"/>
    </location>
</feature>
<gene>
    <name evidence="2" type="ORF">CLLU_15510</name>
</gene>
<feature type="transmembrane region" description="Helical" evidence="1">
    <location>
        <begin position="57"/>
        <end position="78"/>
    </location>
</feature>
<organism evidence="2 3">
    <name type="scientific">Clostridium luticellarii</name>
    <dbReference type="NCBI Taxonomy" id="1691940"/>
    <lineage>
        <taxon>Bacteria</taxon>
        <taxon>Bacillati</taxon>
        <taxon>Bacillota</taxon>
        <taxon>Clostridia</taxon>
        <taxon>Eubacteriales</taxon>
        <taxon>Clostridiaceae</taxon>
        <taxon>Clostridium</taxon>
    </lineage>
</organism>
<feature type="transmembrane region" description="Helical" evidence="1">
    <location>
        <begin position="142"/>
        <end position="161"/>
    </location>
</feature>
<dbReference type="OrthoDB" id="1661999at2"/>
<feature type="transmembrane region" description="Helical" evidence="1">
    <location>
        <begin position="98"/>
        <end position="130"/>
    </location>
</feature>
<accession>A0A2T0BNN1</accession>
<feature type="transmembrane region" description="Helical" evidence="1">
    <location>
        <begin position="399"/>
        <end position="422"/>
    </location>
</feature>
<feature type="transmembrane region" description="Helical" evidence="1">
    <location>
        <begin position="315"/>
        <end position="335"/>
    </location>
</feature>
<keyword evidence="3" id="KW-1185">Reference proteome</keyword>
<dbReference type="RefSeq" id="WP_106009158.1">
    <property type="nucleotide sequence ID" value="NZ_JALCPJ010000005.1"/>
</dbReference>
<reference evidence="2 3" key="1">
    <citation type="submission" date="2018-03" db="EMBL/GenBank/DDBJ databases">
        <title>Genome sequence of Clostridium luticellarii DSM 29923.</title>
        <authorList>
            <person name="Poehlein A."/>
            <person name="Daniel R."/>
        </authorList>
    </citation>
    <scope>NUCLEOTIDE SEQUENCE [LARGE SCALE GENOMIC DNA]</scope>
    <source>
        <strain evidence="2 3">DSM 29923</strain>
    </source>
</reference>
<name>A0A2T0BNN1_9CLOT</name>
<dbReference type="EMBL" id="PVXP01000016">
    <property type="protein sequence ID" value="PRR85481.1"/>
    <property type="molecule type" value="Genomic_DNA"/>
</dbReference>
<dbReference type="Proteomes" id="UP000237798">
    <property type="component" value="Unassembled WGS sequence"/>
</dbReference>
<evidence type="ECO:0000256" key="1">
    <source>
        <dbReference type="SAM" id="Phobius"/>
    </source>
</evidence>
<evidence type="ECO:0000313" key="2">
    <source>
        <dbReference type="EMBL" id="PRR85481.1"/>
    </source>
</evidence>
<dbReference type="AlphaFoldDB" id="A0A2T0BNN1"/>
<feature type="transmembrane region" description="Helical" evidence="1">
    <location>
        <begin position="284"/>
        <end position="303"/>
    </location>
</feature>
<feature type="transmembrane region" description="Helical" evidence="1">
    <location>
        <begin position="181"/>
        <end position="199"/>
    </location>
</feature>